<dbReference type="PANTHER" id="PTHR33169">
    <property type="entry name" value="PADR-FAMILY TRANSCRIPTIONAL REGULATOR"/>
    <property type="match status" value="1"/>
</dbReference>
<dbReference type="InterPro" id="IPR036390">
    <property type="entry name" value="WH_DNA-bd_sf"/>
</dbReference>
<dbReference type="InterPro" id="IPR005149">
    <property type="entry name" value="Tscrpt_reg_PadR_N"/>
</dbReference>
<gene>
    <name evidence="2" type="ORF">P4H66_21285</name>
</gene>
<sequence>MLPLTEAFYYILIALYKEPSHGYGIMQDTEKLSHGRVKIGAGTLYTALNTLLNKGLIDHYPVPEGTDSRRKMYEITEDGKMVVAAEIERLEELLKAGQQVRIGEKECGQWESAWRKDTV</sequence>
<dbReference type="Pfam" id="PF03551">
    <property type="entry name" value="PadR"/>
    <property type="match status" value="1"/>
</dbReference>
<dbReference type="PANTHER" id="PTHR33169:SF13">
    <property type="entry name" value="PADR-FAMILY TRANSCRIPTIONAL REGULATOR"/>
    <property type="match status" value="1"/>
</dbReference>
<evidence type="ECO:0000313" key="3">
    <source>
        <dbReference type="Proteomes" id="UP001344632"/>
    </source>
</evidence>
<dbReference type="Proteomes" id="UP001344632">
    <property type="component" value="Unassembled WGS sequence"/>
</dbReference>
<proteinExistence type="predicted"/>
<reference evidence="2 3" key="1">
    <citation type="submission" date="2023-03" db="EMBL/GenBank/DDBJ databases">
        <title>Bacillus Genome Sequencing.</title>
        <authorList>
            <person name="Dunlap C."/>
        </authorList>
    </citation>
    <scope>NUCLEOTIDE SEQUENCE [LARGE SCALE GENOMIC DNA]</scope>
    <source>
        <strain evidence="2 3">BD-525</strain>
    </source>
</reference>
<comment type="caution">
    <text evidence="2">The sequence shown here is derived from an EMBL/GenBank/DDBJ whole genome shotgun (WGS) entry which is preliminary data.</text>
</comment>
<keyword evidence="3" id="KW-1185">Reference proteome</keyword>
<feature type="domain" description="Transcription regulator PadR N-terminal" evidence="1">
    <location>
        <begin position="11"/>
        <end position="83"/>
    </location>
</feature>
<dbReference type="SUPFAM" id="SSF46785">
    <property type="entry name" value="Winged helix' DNA-binding domain"/>
    <property type="match status" value="1"/>
</dbReference>
<organism evidence="2 3">
    <name type="scientific">Paenibacillus dokdonensis</name>
    <dbReference type="NCBI Taxonomy" id="2567944"/>
    <lineage>
        <taxon>Bacteria</taxon>
        <taxon>Bacillati</taxon>
        <taxon>Bacillota</taxon>
        <taxon>Bacilli</taxon>
        <taxon>Bacillales</taxon>
        <taxon>Paenibacillaceae</taxon>
        <taxon>Paenibacillus</taxon>
    </lineage>
</organism>
<dbReference type="InterPro" id="IPR052509">
    <property type="entry name" value="Metal_resp_DNA-bind_regulator"/>
</dbReference>
<name>A0ABU6GRG9_9BACL</name>
<evidence type="ECO:0000313" key="2">
    <source>
        <dbReference type="EMBL" id="MEC0242345.1"/>
    </source>
</evidence>
<evidence type="ECO:0000259" key="1">
    <source>
        <dbReference type="Pfam" id="PF03551"/>
    </source>
</evidence>
<dbReference type="EMBL" id="JARLKZ010000016">
    <property type="protein sequence ID" value="MEC0242345.1"/>
    <property type="molecule type" value="Genomic_DNA"/>
</dbReference>
<dbReference type="InterPro" id="IPR036388">
    <property type="entry name" value="WH-like_DNA-bd_sf"/>
</dbReference>
<accession>A0ABU6GRG9</accession>
<protein>
    <submittedName>
        <fullName evidence="2">PadR family transcriptional regulator</fullName>
    </submittedName>
</protein>
<dbReference type="Gene3D" id="1.10.10.10">
    <property type="entry name" value="Winged helix-like DNA-binding domain superfamily/Winged helix DNA-binding domain"/>
    <property type="match status" value="1"/>
</dbReference>